<accession>W2JPI5</accession>
<organism evidence="2 3">
    <name type="scientific">Phytophthora nicotianae</name>
    <name type="common">Potato buckeye rot agent</name>
    <name type="synonym">Phytophthora parasitica</name>
    <dbReference type="NCBI Taxonomy" id="4792"/>
    <lineage>
        <taxon>Eukaryota</taxon>
        <taxon>Sar</taxon>
        <taxon>Stramenopiles</taxon>
        <taxon>Oomycota</taxon>
        <taxon>Peronosporomycetes</taxon>
        <taxon>Peronosporales</taxon>
        <taxon>Peronosporaceae</taxon>
        <taxon>Phytophthora</taxon>
    </lineage>
</organism>
<evidence type="ECO:0000313" key="2">
    <source>
        <dbReference type="EMBL" id="ETL47622.1"/>
    </source>
</evidence>
<dbReference type="AlphaFoldDB" id="W2JPI5"/>
<sequence>MHGLILDLASCHGEPIGIAASSTSTKAVRAVAGTSARDQVLQHGSTSLTLPLSPPPKTM</sequence>
<feature type="region of interest" description="Disordered" evidence="1">
    <location>
        <begin position="39"/>
        <end position="59"/>
    </location>
</feature>
<protein>
    <submittedName>
        <fullName evidence="2">Uncharacterized protein</fullName>
    </submittedName>
</protein>
<dbReference type="Proteomes" id="UP000053864">
    <property type="component" value="Unassembled WGS sequence"/>
</dbReference>
<gene>
    <name evidence="2" type="ORF">L916_02649</name>
</gene>
<reference evidence="2 3" key="1">
    <citation type="submission" date="2013-11" db="EMBL/GenBank/DDBJ databases">
        <title>The Genome Sequence of Phytophthora parasitica CJ05E6.</title>
        <authorList>
            <consortium name="The Broad Institute Genomics Platform"/>
            <person name="Russ C."/>
            <person name="Tyler B."/>
            <person name="Panabieres F."/>
            <person name="Shan W."/>
            <person name="Tripathy S."/>
            <person name="Grunwald N."/>
            <person name="Machado M."/>
            <person name="Johnson C.S."/>
            <person name="Arredondo F."/>
            <person name="Hong C."/>
            <person name="Coffey M."/>
            <person name="Young S.K."/>
            <person name="Zeng Q."/>
            <person name="Gargeya S."/>
            <person name="Fitzgerald M."/>
            <person name="Abouelleil A."/>
            <person name="Alvarado L."/>
            <person name="Chapman S.B."/>
            <person name="Gainer-Dewar J."/>
            <person name="Goldberg J."/>
            <person name="Griggs A."/>
            <person name="Gujja S."/>
            <person name="Hansen M."/>
            <person name="Howarth C."/>
            <person name="Imamovic A."/>
            <person name="Ireland A."/>
            <person name="Larimer J."/>
            <person name="McCowan C."/>
            <person name="Murphy C."/>
            <person name="Pearson M."/>
            <person name="Poon T.W."/>
            <person name="Priest M."/>
            <person name="Roberts A."/>
            <person name="Saif S."/>
            <person name="Shea T."/>
            <person name="Sykes S."/>
            <person name="Wortman J."/>
            <person name="Nusbaum C."/>
            <person name="Birren B."/>
        </authorList>
    </citation>
    <scope>NUCLEOTIDE SEQUENCE [LARGE SCALE GENOMIC DNA]</scope>
    <source>
        <strain evidence="2 3">CJ05E6</strain>
    </source>
</reference>
<evidence type="ECO:0000313" key="3">
    <source>
        <dbReference type="Proteomes" id="UP000053864"/>
    </source>
</evidence>
<evidence type="ECO:0000256" key="1">
    <source>
        <dbReference type="SAM" id="MobiDB-lite"/>
    </source>
</evidence>
<name>W2JPI5_PHYNI</name>
<proteinExistence type="predicted"/>
<dbReference type="EMBL" id="KI671150">
    <property type="protein sequence ID" value="ETL47622.1"/>
    <property type="molecule type" value="Genomic_DNA"/>
</dbReference>